<proteinExistence type="predicted"/>
<dbReference type="EMBL" id="FNXB01000025">
    <property type="protein sequence ID" value="SEI08752.1"/>
    <property type="molecule type" value="Genomic_DNA"/>
</dbReference>
<organism evidence="5 7">
    <name type="scientific">Rhizobium tibeticum</name>
    <dbReference type="NCBI Taxonomy" id="501024"/>
    <lineage>
        <taxon>Bacteria</taxon>
        <taxon>Pseudomonadati</taxon>
        <taxon>Pseudomonadota</taxon>
        <taxon>Alphaproteobacteria</taxon>
        <taxon>Hyphomicrobiales</taxon>
        <taxon>Rhizobiaceae</taxon>
        <taxon>Rhizobium/Agrobacterium group</taxon>
        <taxon>Rhizobium</taxon>
    </lineage>
</organism>
<feature type="domain" description="Carboxyltransferase" evidence="4">
    <location>
        <begin position="23"/>
        <end position="311"/>
    </location>
</feature>
<dbReference type="GO" id="GO:0005524">
    <property type="term" value="F:ATP binding"/>
    <property type="evidence" value="ECO:0007669"/>
    <property type="project" value="UniProtKB-KW"/>
</dbReference>
<dbReference type="Pfam" id="PF02626">
    <property type="entry name" value="CT_A_B"/>
    <property type="match status" value="1"/>
</dbReference>
<dbReference type="AlphaFoldDB" id="A0A1H8RRU5"/>
<keyword evidence="2" id="KW-0378">Hydrolase</keyword>
<dbReference type="SUPFAM" id="SSF50891">
    <property type="entry name" value="Cyclophilin-like"/>
    <property type="match status" value="1"/>
</dbReference>
<protein>
    <submittedName>
        <fullName evidence="6">Biotin-dependent carboxylase uncharacterized domain-containing protein</fullName>
    </submittedName>
    <submittedName>
        <fullName evidence="5">KipI antagonist</fullName>
    </submittedName>
</protein>
<evidence type="ECO:0000313" key="6">
    <source>
        <dbReference type="EMBL" id="SEO69007.1"/>
    </source>
</evidence>
<dbReference type="Gene3D" id="2.40.100.10">
    <property type="entry name" value="Cyclophilin-like"/>
    <property type="match status" value="1"/>
</dbReference>
<dbReference type="InterPro" id="IPR052708">
    <property type="entry name" value="PxpC"/>
</dbReference>
<dbReference type="STRING" id="501024.RTCCBAU85039_4370"/>
<keyword evidence="1" id="KW-0547">Nucleotide-binding</keyword>
<name>A0A1H8RRU5_9HYPH</name>
<evidence type="ECO:0000313" key="8">
    <source>
        <dbReference type="Proteomes" id="UP000198939"/>
    </source>
</evidence>
<evidence type="ECO:0000259" key="4">
    <source>
        <dbReference type="SMART" id="SM00797"/>
    </source>
</evidence>
<dbReference type="Proteomes" id="UP000183063">
    <property type="component" value="Unassembled WGS sequence"/>
</dbReference>
<dbReference type="NCBIfam" id="TIGR00724">
    <property type="entry name" value="urea_amlyse_rel"/>
    <property type="match status" value="1"/>
</dbReference>
<keyword evidence="8" id="KW-1185">Reference proteome</keyword>
<reference evidence="7" key="1">
    <citation type="submission" date="2016-10" db="EMBL/GenBank/DDBJ databases">
        <authorList>
            <person name="Wibberg D."/>
        </authorList>
    </citation>
    <scope>NUCLEOTIDE SEQUENCE [LARGE SCALE GENOMIC DNA]</scope>
</reference>
<sequence length="332" mass="35589">MINVLITGPLNTVQDLGRFGFRNIGVTASGAMDPVATRIGNLLVGNAESAASIEIQTFPFKISFDRPTVFAITGADCRATLDGIDLPPWWVQQANRGQTLELSMPLRNARAYLSVAGGIDVPVVMGSRSTSLRGAFGGFAGRFLENGDHISVVPTEVPHIPLGGFGVMPPAKALAEFFPVDEDGQLLLRAIPAGEHDLFGQDCERFWTQAWKITSQSDRTGYRLSGDPLKPDSPIEMRSHGVVPGVVQVPPGGEPIVQMSDANTAGGYPKIAGVIEVDIWRLAQARIGSRIRFVRSTVEEALAAEHALEGYLNQVTKIAPVVAAALINLTRR</sequence>
<reference evidence="6 8" key="2">
    <citation type="submission" date="2016-10" db="EMBL/GenBank/DDBJ databases">
        <authorList>
            <person name="Varghese N."/>
            <person name="Submissions S."/>
        </authorList>
    </citation>
    <scope>NUCLEOTIDE SEQUENCE [LARGE SCALE GENOMIC DNA]</scope>
    <source>
        <strain evidence="6 8">CGMCC 1.7071</strain>
    </source>
</reference>
<dbReference type="PANTHER" id="PTHR43309">
    <property type="entry name" value="5-OXOPROLINASE SUBUNIT C"/>
    <property type="match status" value="1"/>
</dbReference>
<dbReference type="OrthoDB" id="9768696at2"/>
<dbReference type="InterPro" id="IPR029000">
    <property type="entry name" value="Cyclophilin-like_dom_sf"/>
</dbReference>
<accession>A0A1H8RRU5</accession>
<dbReference type="SMART" id="SM00797">
    <property type="entry name" value="AHS2"/>
    <property type="match status" value="1"/>
</dbReference>
<evidence type="ECO:0000256" key="1">
    <source>
        <dbReference type="ARBA" id="ARBA00022741"/>
    </source>
</evidence>
<dbReference type="Proteomes" id="UP000198939">
    <property type="component" value="Unassembled WGS sequence"/>
</dbReference>
<dbReference type="EMBL" id="FOCV01000022">
    <property type="protein sequence ID" value="SEO69007.1"/>
    <property type="molecule type" value="Genomic_DNA"/>
</dbReference>
<dbReference type="GO" id="GO:0016787">
    <property type="term" value="F:hydrolase activity"/>
    <property type="evidence" value="ECO:0007669"/>
    <property type="project" value="UniProtKB-KW"/>
</dbReference>
<keyword evidence="3" id="KW-0067">ATP-binding</keyword>
<evidence type="ECO:0000313" key="7">
    <source>
        <dbReference type="Proteomes" id="UP000183063"/>
    </source>
</evidence>
<dbReference type="RefSeq" id="WP_072378486.1">
    <property type="nucleotide sequence ID" value="NZ_FNXB01000025.1"/>
</dbReference>
<evidence type="ECO:0000256" key="2">
    <source>
        <dbReference type="ARBA" id="ARBA00022801"/>
    </source>
</evidence>
<dbReference type="PANTHER" id="PTHR43309:SF3">
    <property type="entry name" value="5-OXOPROLINASE SUBUNIT C"/>
    <property type="match status" value="1"/>
</dbReference>
<dbReference type="InterPro" id="IPR003778">
    <property type="entry name" value="CT_A_B"/>
</dbReference>
<reference evidence="5" key="3">
    <citation type="submission" date="2016-10" db="EMBL/GenBank/DDBJ databases">
        <authorList>
            <person name="de Groot N.N."/>
        </authorList>
    </citation>
    <scope>NUCLEOTIDE SEQUENCE [LARGE SCALE GENOMIC DNA]</scope>
    <source>
        <strain evidence="5">CCBAU85039</strain>
    </source>
</reference>
<evidence type="ECO:0000313" key="5">
    <source>
        <dbReference type="EMBL" id="SEI08752.1"/>
    </source>
</evidence>
<evidence type="ECO:0000256" key="3">
    <source>
        <dbReference type="ARBA" id="ARBA00022840"/>
    </source>
</evidence>
<gene>
    <name evidence="5" type="primary">kipA</name>
    <name evidence="5" type="ORF">RTCCBAU85039_4370</name>
    <name evidence="6" type="ORF">SAMN05216228_102232</name>
</gene>